<evidence type="ECO:0000256" key="1">
    <source>
        <dbReference type="SAM" id="Phobius"/>
    </source>
</evidence>
<evidence type="ECO:0000259" key="2">
    <source>
        <dbReference type="Pfam" id="PF01575"/>
    </source>
</evidence>
<reference evidence="3 4" key="1">
    <citation type="submission" date="2022-01" db="EMBL/GenBank/DDBJ databases">
        <authorList>
            <person name="Won M."/>
            <person name="Kim S.-J."/>
            <person name="Kwon S.-W."/>
        </authorList>
    </citation>
    <scope>NUCLEOTIDE SEQUENCE [LARGE SCALE GENOMIC DNA]</scope>
    <source>
        <strain evidence="3 4">KCTC 23505</strain>
    </source>
</reference>
<dbReference type="InterPro" id="IPR002539">
    <property type="entry name" value="MaoC-like_dom"/>
</dbReference>
<keyword evidence="1" id="KW-1133">Transmembrane helix</keyword>
<organism evidence="3 4">
    <name type="scientific">Acidiphilium iwatense</name>
    <dbReference type="NCBI Taxonomy" id="768198"/>
    <lineage>
        <taxon>Bacteria</taxon>
        <taxon>Pseudomonadati</taxon>
        <taxon>Pseudomonadota</taxon>
        <taxon>Alphaproteobacteria</taxon>
        <taxon>Acetobacterales</taxon>
        <taxon>Acidocellaceae</taxon>
        <taxon>Acidiphilium</taxon>
    </lineage>
</organism>
<dbReference type="PANTHER" id="PTHR43437">
    <property type="entry name" value="HYDROXYACYL-THIOESTER DEHYDRATASE TYPE 2, MITOCHONDRIAL-RELATED"/>
    <property type="match status" value="1"/>
</dbReference>
<feature type="domain" description="MaoC-like" evidence="2">
    <location>
        <begin position="17"/>
        <end position="118"/>
    </location>
</feature>
<proteinExistence type="predicted"/>
<comment type="caution">
    <text evidence="3">The sequence shown here is derived from an EMBL/GenBank/DDBJ whole genome shotgun (WGS) entry which is preliminary data.</text>
</comment>
<dbReference type="RefSeq" id="WP_235703734.1">
    <property type="nucleotide sequence ID" value="NZ_JAKGBZ010000010.1"/>
</dbReference>
<feature type="transmembrane region" description="Helical" evidence="1">
    <location>
        <begin position="56"/>
        <end position="83"/>
    </location>
</feature>
<dbReference type="Gene3D" id="3.10.129.10">
    <property type="entry name" value="Hotdog Thioesterase"/>
    <property type="match status" value="1"/>
</dbReference>
<keyword evidence="1" id="KW-0472">Membrane</keyword>
<keyword evidence="1" id="KW-0812">Transmembrane</keyword>
<protein>
    <submittedName>
        <fullName evidence="3">MaoC family dehydratase</fullName>
    </submittedName>
</protein>
<evidence type="ECO:0000313" key="3">
    <source>
        <dbReference type="EMBL" id="MCF3946428.1"/>
    </source>
</evidence>
<name>A0ABS9DWB4_9PROT</name>
<keyword evidence="4" id="KW-1185">Reference proteome</keyword>
<accession>A0ABS9DWB4</accession>
<dbReference type="InterPro" id="IPR029069">
    <property type="entry name" value="HotDog_dom_sf"/>
</dbReference>
<dbReference type="Proteomes" id="UP001521209">
    <property type="component" value="Unassembled WGS sequence"/>
</dbReference>
<dbReference type="CDD" id="cd03449">
    <property type="entry name" value="R_hydratase"/>
    <property type="match status" value="1"/>
</dbReference>
<dbReference type="Pfam" id="PF01575">
    <property type="entry name" value="MaoC_dehydratas"/>
    <property type="match status" value="1"/>
</dbReference>
<evidence type="ECO:0000313" key="4">
    <source>
        <dbReference type="Proteomes" id="UP001521209"/>
    </source>
</evidence>
<dbReference type="EMBL" id="JAKGBZ010000010">
    <property type="protein sequence ID" value="MCF3946428.1"/>
    <property type="molecule type" value="Genomic_DNA"/>
</dbReference>
<dbReference type="InterPro" id="IPR050965">
    <property type="entry name" value="UPF0336/Enoyl-CoA_hydratase"/>
</dbReference>
<gene>
    <name evidence="3" type="ORF">L2A60_06985</name>
</gene>
<dbReference type="PANTHER" id="PTHR43437:SF3">
    <property type="entry name" value="HYDROXYACYL-THIOESTER DEHYDRATASE TYPE 2, MITOCHONDRIAL"/>
    <property type="match status" value="1"/>
</dbReference>
<dbReference type="SUPFAM" id="SSF54637">
    <property type="entry name" value="Thioesterase/thiol ester dehydrase-isomerase"/>
    <property type="match status" value="1"/>
</dbReference>
<sequence>MPSCVPFDQLEIGQTASLGKTITEADILLFSAVSMDTNPVHLNQELADQTLFKGRVAHGMLCGSLISAVLGTVLPGLGTIYLTQSMRFRAPVRIGDTVTAVVEVAGLDHDRKRATMRTRCLVRGRVVIEGEAVVIPPTEAVVAIAQSEKRAAE</sequence>